<dbReference type="AlphaFoldDB" id="A0AAV7N5J5"/>
<comment type="caution">
    <text evidence="2">The sequence shown here is derived from an EMBL/GenBank/DDBJ whole genome shotgun (WGS) entry which is preliminary data.</text>
</comment>
<gene>
    <name evidence="2" type="ORF">NDU88_007311</name>
</gene>
<evidence type="ECO:0000313" key="3">
    <source>
        <dbReference type="Proteomes" id="UP001066276"/>
    </source>
</evidence>
<evidence type="ECO:0000313" key="2">
    <source>
        <dbReference type="EMBL" id="KAJ1109954.1"/>
    </source>
</evidence>
<dbReference type="Proteomes" id="UP001066276">
    <property type="component" value="Chromosome 9"/>
</dbReference>
<reference evidence="2" key="1">
    <citation type="journal article" date="2022" name="bioRxiv">
        <title>Sequencing and chromosome-scale assembly of the giantPleurodeles waltlgenome.</title>
        <authorList>
            <person name="Brown T."/>
            <person name="Elewa A."/>
            <person name="Iarovenko S."/>
            <person name="Subramanian E."/>
            <person name="Araus A.J."/>
            <person name="Petzold A."/>
            <person name="Susuki M."/>
            <person name="Suzuki K.-i.T."/>
            <person name="Hayashi T."/>
            <person name="Toyoda A."/>
            <person name="Oliveira C."/>
            <person name="Osipova E."/>
            <person name="Leigh N.D."/>
            <person name="Simon A."/>
            <person name="Yun M.H."/>
        </authorList>
    </citation>
    <scope>NUCLEOTIDE SEQUENCE</scope>
    <source>
        <strain evidence="2">20211129_DDA</strain>
        <tissue evidence="2">Liver</tissue>
    </source>
</reference>
<evidence type="ECO:0000256" key="1">
    <source>
        <dbReference type="SAM" id="MobiDB-lite"/>
    </source>
</evidence>
<name>A0AAV7N5J5_PLEWA</name>
<feature type="compositionally biased region" description="Polar residues" evidence="1">
    <location>
        <begin position="45"/>
        <end position="54"/>
    </location>
</feature>
<organism evidence="2 3">
    <name type="scientific">Pleurodeles waltl</name>
    <name type="common">Iberian ribbed newt</name>
    <dbReference type="NCBI Taxonomy" id="8319"/>
    <lineage>
        <taxon>Eukaryota</taxon>
        <taxon>Metazoa</taxon>
        <taxon>Chordata</taxon>
        <taxon>Craniata</taxon>
        <taxon>Vertebrata</taxon>
        <taxon>Euteleostomi</taxon>
        <taxon>Amphibia</taxon>
        <taxon>Batrachia</taxon>
        <taxon>Caudata</taxon>
        <taxon>Salamandroidea</taxon>
        <taxon>Salamandridae</taxon>
        <taxon>Pleurodelinae</taxon>
        <taxon>Pleurodeles</taxon>
    </lineage>
</organism>
<sequence>MEEDQVVEPQDDLERMIAHMRAEALKRGKDWLRAKMEDKEEGMQNAATPISQDLSPVIEESVKGSPLPPPKTSKHRRTEGGAVKKTPKKAKGTDRPPHHQPTGSHLRTARRTHQLRGNSAGLGVANAEKGANPGRAEKSNPPVGRVSGKGQNSMGDPTAAWGTPTRAASALIASSDARARSAVNRILAEPKKEKCNISQTATHLYDQ</sequence>
<protein>
    <submittedName>
        <fullName evidence="2">Uncharacterized protein</fullName>
    </submittedName>
</protein>
<dbReference type="EMBL" id="JANPWB010000013">
    <property type="protein sequence ID" value="KAJ1109954.1"/>
    <property type="molecule type" value="Genomic_DNA"/>
</dbReference>
<accession>A0AAV7N5J5</accession>
<keyword evidence="3" id="KW-1185">Reference proteome</keyword>
<proteinExistence type="predicted"/>
<feature type="region of interest" description="Disordered" evidence="1">
    <location>
        <begin position="35"/>
        <end position="162"/>
    </location>
</feature>